<sequence length="101" mass="10697">MIIKLVLILVVFCLSGTGSRGQQMPRLPSPQTLSPAPLRKARGVPMPAESIVALTCPGPSPWPHPGGTCLRGEVFKGALSAQPPAEEAQETEIVSFLCFKC</sequence>
<evidence type="ECO:0008006" key="5">
    <source>
        <dbReference type="Google" id="ProtNLM"/>
    </source>
</evidence>
<protein>
    <recommendedName>
        <fullName evidence="5">Secreted protein</fullName>
    </recommendedName>
</protein>
<dbReference type="EMBL" id="JAHRIQ010083579">
    <property type="protein sequence ID" value="MEQ2248775.1"/>
    <property type="molecule type" value="Genomic_DNA"/>
</dbReference>
<reference evidence="3 4" key="1">
    <citation type="submission" date="2021-06" db="EMBL/GenBank/DDBJ databases">
        <authorList>
            <person name="Palmer J.M."/>
        </authorList>
    </citation>
    <scope>NUCLEOTIDE SEQUENCE [LARGE SCALE GENOMIC DNA]</scope>
    <source>
        <strain evidence="4">if_2019</strain>
        <tissue evidence="3">Muscle</tissue>
    </source>
</reference>
<comment type="caution">
    <text evidence="3">The sequence shown here is derived from an EMBL/GenBank/DDBJ whole genome shotgun (WGS) entry which is preliminary data.</text>
</comment>
<accession>A0ABV0UU88</accession>
<feature type="signal peptide" evidence="2">
    <location>
        <begin position="1"/>
        <end position="21"/>
    </location>
</feature>
<evidence type="ECO:0000256" key="2">
    <source>
        <dbReference type="SAM" id="SignalP"/>
    </source>
</evidence>
<evidence type="ECO:0000256" key="1">
    <source>
        <dbReference type="SAM" id="MobiDB-lite"/>
    </source>
</evidence>
<proteinExistence type="predicted"/>
<evidence type="ECO:0000313" key="3">
    <source>
        <dbReference type="EMBL" id="MEQ2248775.1"/>
    </source>
</evidence>
<organism evidence="3 4">
    <name type="scientific">Ilyodon furcidens</name>
    <name type="common">goldbreast splitfin</name>
    <dbReference type="NCBI Taxonomy" id="33524"/>
    <lineage>
        <taxon>Eukaryota</taxon>
        <taxon>Metazoa</taxon>
        <taxon>Chordata</taxon>
        <taxon>Craniata</taxon>
        <taxon>Vertebrata</taxon>
        <taxon>Euteleostomi</taxon>
        <taxon>Actinopterygii</taxon>
        <taxon>Neopterygii</taxon>
        <taxon>Teleostei</taxon>
        <taxon>Neoteleostei</taxon>
        <taxon>Acanthomorphata</taxon>
        <taxon>Ovalentaria</taxon>
        <taxon>Atherinomorphae</taxon>
        <taxon>Cyprinodontiformes</taxon>
        <taxon>Goodeidae</taxon>
        <taxon>Ilyodon</taxon>
    </lineage>
</organism>
<name>A0ABV0UU88_9TELE</name>
<evidence type="ECO:0000313" key="4">
    <source>
        <dbReference type="Proteomes" id="UP001482620"/>
    </source>
</evidence>
<feature type="chain" id="PRO_5047457754" description="Secreted protein" evidence="2">
    <location>
        <begin position="22"/>
        <end position="101"/>
    </location>
</feature>
<keyword evidence="2" id="KW-0732">Signal</keyword>
<dbReference type="Proteomes" id="UP001482620">
    <property type="component" value="Unassembled WGS sequence"/>
</dbReference>
<keyword evidence="4" id="KW-1185">Reference proteome</keyword>
<feature type="region of interest" description="Disordered" evidence="1">
    <location>
        <begin position="18"/>
        <end position="40"/>
    </location>
</feature>
<gene>
    <name evidence="3" type="ORF">ILYODFUR_022477</name>
</gene>